<comment type="caution">
    <text evidence="6">The sequence shown here is derived from an EMBL/GenBank/DDBJ whole genome shotgun (WGS) entry which is preliminary data.</text>
</comment>
<proteinExistence type="predicted"/>
<dbReference type="PANTHER" id="PTHR43280:SF29">
    <property type="entry name" value="ARAC-FAMILY TRANSCRIPTIONAL REGULATOR"/>
    <property type="match status" value="1"/>
</dbReference>
<keyword evidence="2" id="KW-0238">DNA-binding</keyword>
<feature type="transmembrane region" description="Helical" evidence="4">
    <location>
        <begin position="112"/>
        <end position="134"/>
    </location>
</feature>
<evidence type="ECO:0000256" key="2">
    <source>
        <dbReference type="ARBA" id="ARBA00023125"/>
    </source>
</evidence>
<evidence type="ECO:0000256" key="4">
    <source>
        <dbReference type="SAM" id="Phobius"/>
    </source>
</evidence>
<feature type="transmembrane region" description="Helical" evidence="4">
    <location>
        <begin position="6"/>
        <end position="27"/>
    </location>
</feature>
<keyword evidence="7" id="KW-1185">Reference proteome</keyword>
<dbReference type="Proteomes" id="UP001501725">
    <property type="component" value="Unassembled WGS sequence"/>
</dbReference>
<feature type="transmembrane region" description="Helical" evidence="4">
    <location>
        <begin position="146"/>
        <end position="167"/>
    </location>
</feature>
<evidence type="ECO:0000259" key="5">
    <source>
        <dbReference type="PROSITE" id="PS01124"/>
    </source>
</evidence>
<protein>
    <recommendedName>
        <fullName evidence="5">HTH araC/xylS-type domain-containing protein</fullName>
    </recommendedName>
</protein>
<feature type="transmembrane region" description="Helical" evidence="4">
    <location>
        <begin position="221"/>
        <end position="240"/>
    </location>
</feature>
<keyword evidence="1" id="KW-0805">Transcription regulation</keyword>
<feature type="transmembrane region" description="Helical" evidence="4">
    <location>
        <begin position="71"/>
        <end position="91"/>
    </location>
</feature>
<keyword evidence="4" id="KW-0812">Transmembrane</keyword>
<keyword evidence="4" id="KW-0472">Membrane</keyword>
<dbReference type="PANTHER" id="PTHR43280">
    <property type="entry name" value="ARAC-FAMILY TRANSCRIPTIONAL REGULATOR"/>
    <property type="match status" value="1"/>
</dbReference>
<dbReference type="InterPro" id="IPR018062">
    <property type="entry name" value="HTH_AraC-typ_CS"/>
</dbReference>
<dbReference type="SMART" id="SM00342">
    <property type="entry name" value="HTH_ARAC"/>
    <property type="match status" value="1"/>
</dbReference>
<keyword evidence="3" id="KW-0804">Transcription</keyword>
<dbReference type="SUPFAM" id="SSF46689">
    <property type="entry name" value="Homeodomain-like"/>
    <property type="match status" value="1"/>
</dbReference>
<evidence type="ECO:0000313" key="6">
    <source>
        <dbReference type="EMBL" id="GAA4318039.1"/>
    </source>
</evidence>
<feature type="transmembrane region" description="Helical" evidence="4">
    <location>
        <begin position="188"/>
        <end position="209"/>
    </location>
</feature>
<dbReference type="PROSITE" id="PS01124">
    <property type="entry name" value="HTH_ARAC_FAMILY_2"/>
    <property type="match status" value="1"/>
</dbReference>
<evidence type="ECO:0000313" key="7">
    <source>
        <dbReference type="Proteomes" id="UP001501725"/>
    </source>
</evidence>
<sequence length="401" mass="45063">MLFDFNQYSAPLLIFFVHGLVYAGLLAQRGLREGRRSDGWLAGFLLLCVLHIAPWMLGFAGWYDNQPYRDLLFYIPFQHLFALGPLVYFYVQSLLNPSFRFNRRAALHCLPAVAYLAYAGVIVVTDKLVLRRYWFLADGSDPDFSLWYQLAGFVSMVTYGYGSLRYYQHFRLLMLQVSSNAEGLAFRWVRRFLLAFLAMLLLRVVFFLVSLAGFTDYSDSWWYYLGFGVLFYAIAIRGYGNAQQATVGYRALLSEEKAVLLPEGPVPAGGEEEPIPVSVEESAPATDPLAGEWKGRIEALLAGEAPYRDPELSLSALAGRLGLPAAQLSRIINKGYGCNFNDFINGYRVRAVQDELAAGAHLRQTLVSIAYDCGFNSKATFNRAFLKHTGKAPSDFVRSLE</sequence>
<feature type="transmembrane region" description="Helical" evidence="4">
    <location>
        <begin position="39"/>
        <end position="59"/>
    </location>
</feature>
<evidence type="ECO:0000256" key="1">
    <source>
        <dbReference type="ARBA" id="ARBA00023015"/>
    </source>
</evidence>
<evidence type="ECO:0000256" key="3">
    <source>
        <dbReference type="ARBA" id="ARBA00023163"/>
    </source>
</evidence>
<dbReference type="EMBL" id="BAABGY010000001">
    <property type="protein sequence ID" value="GAA4318039.1"/>
    <property type="molecule type" value="Genomic_DNA"/>
</dbReference>
<dbReference type="InterPro" id="IPR018060">
    <property type="entry name" value="HTH_AraC"/>
</dbReference>
<dbReference type="Pfam" id="PF12833">
    <property type="entry name" value="HTH_18"/>
    <property type="match status" value="1"/>
</dbReference>
<name>A0ABP8G5Z3_9BACT</name>
<organism evidence="6 7">
    <name type="scientific">Flaviaesturariibacter amylovorans</name>
    <dbReference type="NCBI Taxonomy" id="1084520"/>
    <lineage>
        <taxon>Bacteria</taxon>
        <taxon>Pseudomonadati</taxon>
        <taxon>Bacteroidota</taxon>
        <taxon>Chitinophagia</taxon>
        <taxon>Chitinophagales</taxon>
        <taxon>Chitinophagaceae</taxon>
        <taxon>Flaviaestuariibacter</taxon>
    </lineage>
</organism>
<dbReference type="RefSeq" id="WP_345252717.1">
    <property type="nucleotide sequence ID" value="NZ_BAABGY010000001.1"/>
</dbReference>
<keyword evidence="4" id="KW-1133">Transmembrane helix</keyword>
<dbReference type="PROSITE" id="PS00041">
    <property type="entry name" value="HTH_ARAC_FAMILY_1"/>
    <property type="match status" value="1"/>
</dbReference>
<feature type="domain" description="HTH araC/xylS-type" evidence="5">
    <location>
        <begin position="295"/>
        <end position="399"/>
    </location>
</feature>
<accession>A0ABP8G5Z3</accession>
<gene>
    <name evidence="6" type="ORF">GCM10023184_02020</name>
</gene>
<reference evidence="7" key="1">
    <citation type="journal article" date="2019" name="Int. J. Syst. Evol. Microbiol.">
        <title>The Global Catalogue of Microorganisms (GCM) 10K type strain sequencing project: providing services to taxonomists for standard genome sequencing and annotation.</title>
        <authorList>
            <consortium name="The Broad Institute Genomics Platform"/>
            <consortium name="The Broad Institute Genome Sequencing Center for Infectious Disease"/>
            <person name="Wu L."/>
            <person name="Ma J."/>
        </authorList>
    </citation>
    <scope>NUCLEOTIDE SEQUENCE [LARGE SCALE GENOMIC DNA]</scope>
    <source>
        <strain evidence="7">JCM 17919</strain>
    </source>
</reference>
<dbReference type="InterPro" id="IPR009057">
    <property type="entry name" value="Homeodomain-like_sf"/>
</dbReference>
<dbReference type="Gene3D" id="1.10.10.60">
    <property type="entry name" value="Homeodomain-like"/>
    <property type="match status" value="2"/>
</dbReference>